<sequence>MALATCTCNDRYREAAKRGLSVQHVVVEGDFRAEGEPVQNVTYHVRVAAAASEDAVRELVSHTDRVAEIHNTLRVGTAVTSAAPRSWSYSRSGRRQVALR</sequence>
<dbReference type="AlphaFoldDB" id="A0A6J4URH5"/>
<evidence type="ECO:0000313" key="1">
    <source>
        <dbReference type="EMBL" id="CAA9557755.1"/>
    </source>
</evidence>
<proteinExistence type="predicted"/>
<reference evidence="1" key="1">
    <citation type="submission" date="2020-02" db="EMBL/GenBank/DDBJ databases">
        <authorList>
            <person name="Meier V. D."/>
        </authorList>
    </citation>
    <scope>NUCLEOTIDE SEQUENCE</scope>
    <source>
        <strain evidence="1">AVDCRST_MAG86</strain>
    </source>
</reference>
<dbReference type="InterPro" id="IPR036102">
    <property type="entry name" value="OsmC/Ohrsf"/>
</dbReference>
<dbReference type="SUPFAM" id="SSF82784">
    <property type="entry name" value="OsmC-like"/>
    <property type="match status" value="1"/>
</dbReference>
<name>A0A6J4URH5_9DEIN</name>
<dbReference type="EMBL" id="CADCWP010000024">
    <property type="protein sequence ID" value="CAA9557755.1"/>
    <property type="molecule type" value="Genomic_DNA"/>
</dbReference>
<accession>A0A6J4URH5</accession>
<organism evidence="1">
    <name type="scientific">uncultured Truepera sp</name>
    <dbReference type="NCBI Taxonomy" id="543023"/>
    <lineage>
        <taxon>Bacteria</taxon>
        <taxon>Thermotogati</taxon>
        <taxon>Deinococcota</taxon>
        <taxon>Deinococci</taxon>
        <taxon>Trueperales</taxon>
        <taxon>Trueperaceae</taxon>
        <taxon>Truepera</taxon>
        <taxon>environmental samples</taxon>
    </lineage>
</organism>
<dbReference type="InterPro" id="IPR015946">
    <property type="entry name" value="KH_dom-like_a/b"/>
</dbReference>
<dbReference type="Gene3D" id="3.30.300.20">
    <property type="match status" value="1"/>
</dbReference>
<dbReference type="Pfam" id="PF02566">
    <property type="entry name" value="OsmC"/>
    <property type="match status" value="1"/>
</dbReference>
<protein>
    <submittedName>
        <fullName evidence="1">Uncharacterized protein</fullName>
    </submittedName>
</protein>
<dbReference type="InterPro" id="IPR003718">
    <property type="entry name" value="OsmC/Ohr_fam"/>
</dbReference>
<gene>
    <name evidence="1" type="ORF">AVDCRST_MAG86-497</name>
</gene>